<comment type="caution">
    <text evidence="1">The sequence shown here is derived from an EMBL/GenBank/DDBJ whole genome shotgun (WGS) entry which is preliminary data.</text>
</comment>
<name>A0A9N9YL63_9HYPO</name>
<sequence>MPLYMSNFADMLASQRGYGAVETIIPLENGSGHDHGIDLVNSPVDISALPPFTSELTPELTPHDIEDKIASDDRNYINLLGSFIECIHRGIFLLSLTKAKHPAASKIGDELGDKLDQLKVEVDAIFTRHSFFKLETRLSAIVKLVSTISSDLRVVPSVGAESLSTDAVGYTKRGRKNFIMALRIVRQVWDVCFFPDLNDFRGILDGPFESFLTVTASSQDAFANTVECYVTWRWGKRGMNILSWLARLLSVSPNQHPNTEPVCVELRGWIAEKPATSLSNRGDITLRIRWIEGRLEDYYVQVADIASQLAWVVAALKEPPSTTVSFTRARIEYLQDKESFCPYFQIAHEDASSQLLGDGEDTCWHQLFTELNVAVGFPVPERPEKMGGVELPLPLMTTFANIGYPVAYRDGFILKGWQNALFPIRTDSDSCLSKAVSNLQWHLFRSAKERLYMTEVKELKPDLRPVKAQLSQEEFINAIKQTKRHFLGLYESATVRIGTDDSRLDNIDHVHVDDGLKERRLKSLVCWNRNINASAGGGFGGSSIGVSTGIRLRTKKERQLRLGVEVTMDKLIKMTLTNSTMLYNIQTKVSWMLPQICVILYLIQAWAKQYAPANAHIHYPTFDTYEKNLHDLKNVLESFWRDDTAQKAHLDLKEAFIYYAQALDELQDDEDLKPAKGINPSKLAGVDFTTLANQPRSYSIVTVNLNNQTCGDWLQMLKSDWKDTTLRGAPYRVVTLFCANLPRPPVQPLPPPMLAATPSRL</sequence>
<proteinExistence type="predicted"/>
<protein>
    <submittedName>
        <fullName evidence="1">Uncharacterized protein</fullName>
    </submittedName>
</protein>
<dbReference type="EMBL" id="CABFNQ020000681">
    <property type="protein sequence ID" value="CAH0022661.1"/>
    <property type="molecule type" value="Genomic_DNA"/>
</dbReference>
<accession>A0A9N9YL63</accession>
<keyword evidence="2" id="KW-1185">Reference proteome</keyword>
<dbReference type="OrthoDB" id="5245391at2759"/>
<dbReference type="AlphaFoldDB" id="A0A9N9YL63"/>
<evidence type="ECO:0000313" key="1">
    <source>
        <dbReference type="EMBL" id="CAH0022661.1"/>
    </source>
</evidence>
<organism evidence="1 2">
    <name type="scientific">Clonostachys rhizophaga</name>
    <dbReference type="NCBI Taxonomy" id="160324"/>
    <lineage>
        <taxon>Eukaryota</taxon>
        <taxon>Fungi</taxon>
        <taxon>Dikarya</taxon>
        <taxon>Ascomycota</taxon>
        <taxon>Pezizomycotina</taxon>
        <taxon>Sordariomycetes</taxon>
        <taxon>Hypocreomycetidae</taxon>
        <taxon>Hypocreales</taxon>
        <taxon>Bionectriaceae</taxon>
        <taxon>Clonostachys</taxon>
    </lineage>
</organism>
<dbReference type="Proteomes" id="UP000696573">
    <property type="component" value="Unassembled WGS sequence"/>
</dbReference>
<evidence type="ECO:0000313" key="2">
    <source>
        <dbReference type="Proteomes" id="UP000696573"/>
    </source>
</evidence>
<gene>
    <name evidence="1" type="ORF">CRHIZ90672A_00018877</name>
</gene>
<reference evidence="1" key="1">
    <citation type="submission" date="2021-10" db="EMBL/GenBank/DDBJ databases">
        <authorList>
            <person name="Piombo E."/>
        </authorList>
    </citation>
    <scope>NUCLEOTIDE SEQUENCE</scope>
</reference>